<dbReference type="OMA" id="NMLLAKW"/>
<dbReference type="KEGG" id="pcy:PCYB_083170"/>
<keyword evidence="1" id="KW-0732">Signal</keyword>
<proteinExistence type="predicted"/>
<evidence type="ECO:0000313" key="3">
    <source>
        <dbReference type="Proteomes" id="UP000006319"/>
    </source>
</evidence>
<feature type="signal peptide" evidence="1">
    <location>
        <begin position="1"/>
        <end position="23"/>
    </location>
</feature>
<feature type="chain" id="PRO_5003894925" evidence="1">
    <location>
        <begin position="24"/>
        <end position="220"/>
    </location>
</feature>
<dbReference type="GeneID" id="14692506"/>
<keyword evidence="3" id="KW-1185">Reference proteome</keyword>
<dbReference type="eggNOG" id="ENOG502TMZH">
    <property type="taxonomic scope" value="Eukaryota"/>
</dbReference>
<protein>
    <submittedName>
        <fullName evidence="2">Uncharacterized protein</fullName>
    </submittedName>
</protein>
<reference evidence="2 3" key="1">
    <citation type="journal article" date="2012" name="Nat. Genet.">
        <title>Plasmodium cynomolgi genome sequences provide insight into Plasmodium vivax and the monkey malaria clade.</title>
        <authorList>
            <person name="Tachibana S."/>
            <person name="Sullivan S.A."/>
            <person name="Kawai S."/>
            <person name="Nakamura S."/>
            <person name="Kim H.R."/>
            <person name="Goto N."/>
            <person name="Arisue N."/>
            <person name="Palacpac N.M.Q."/>
            <person name="Honma H."/>
            <person name="Yagi M."/>
            <person name="Tougan T."/>
            <person name="Katakai Y."/>
            <person name="Kaneko O."/>
            <person name="Mita T."/>
            <person name="Kita K."/>
            <person name="Yasutomi Y."/>
            <person name="Sutton P.L."/>
            <person name="Shakhbatyan R."/>
            <person name="Horii T."/>
            <person name="Yasunaga T."/>
            <person name="Barnwell J.W."/>
            <person name="Escalante A.A."/>
            <person name="Carlton J.M."/>
            <person name="Tanabe K."/>
        </authorList>
    </citation>
    <scope>NUCLEOTIDE SEQUENCE [LARGE SCALE GENOMIC DNA]</scope>
    <source>
        <strain evidence="2 3">B</strain>
    </source>
</reference>
<gene>
    <name evidence="2" type="ORF">PCYB_083170</name>
</gene>
<dbReference type="Proteomes" id="UP000006319">
    <property type="component" value="Chromosome 8"/>
</dbReference>
<name>K6UD84_PLACD</name>
<organism evidence="2 3">
    <name type="scientific">Plasmodium cynomolgi (strain B)</name>
    <dbReference type="NCBI Taxonomy" id="1120755"/>
    <lineage>
        <taxon>Eukaryota</taxon>
        <taxon>Sar</taxon>
        <taxon>Alveolata</taxon>
        <taxon>Apicomplexa</taxon>
        <taxon>Aconoidasida</taxon>
        <taxon>Haemosporida</taxon>
        <taxon>Plasmodiidae</taxon>
        <taxon>Plasmodium</taxon>
        <taxon>Plasmodium (Plasmodium)</taxon>
    </lineage>
</organism>
<sequence>MNMTPLLLLSLLACLWMAASTTAHKFSHPPSKKTLTSQTLLKRASNSDEEDNYYTMQDVLSVPLEREDPPVLYDDLPDKIKNKMVDNTDVQKINKLKFVSRTNAFKNFQKNYEKNESTVEQLYSHMREIISVALSIPVEEVNLHDINMLLSKWRMLSRERINQDEQNNDERYFKSVKRHGAHPSSVTPSTVMKHTKEMTDKRSSYGNFFIDPDYFLQLAL</sequence>
<accession>K6UD84</accession>
<dbReference type="VEuPathDB" id="PlasmoDB:PCYB_083170"/>
<evidence type="ECO:0000256" key="1">
    <source>
        <dbReference type="SAM" id="SignalP"/>
    </source>
</evidence>
<evidence type="ECO:0000313" key="2">
    <source>
        <dbReference type="EMBL" id="GAB66156.1"/>
    </source>
</evidence>
<dbReference type="EMBL" id="DF157100">
    <property type="protein sequence ID" value="GAB66156.1"/>
    <property type="molecule type" value="Genomic_DNA"/>
</dbReference>
<dbReference type="RefSeq" id="XP_004222103.1">
    <property type="nucleotide sequence ID" value="XM_004222055.1"/>
</dbReference>
<dbReference type="PhylomeDB" id="K6UD84"/>
<dbReference type="OrthoDB" id="385178at2759"/>
<dbReference type="AlphaFoldDB" id="K6UD84"/>